<dbReference type="GO" id="GO:0005634">
    <property type="term" value="C:nucleus"/>
    <property type="evidence" value="ECO:0000318"/>
    <property type="project" value="GO_Central"/>
</dbReference>
<dbReference type="Gene3D" id="6.10.140.2220">
    <property type="match status" value="1"/>
</dbReference>
<dbReference type="Pfam" id="PF01753">
    <property type="entry name" value="zf-MYND"/>
    <property type="match status" value="1"/>
</dbReference>
<keyword evidence="2" id="KW-0479">Metal-binding</keyword>
<feature type="compositionally biased region" description="Low complexity" evidence="6">
    <location>
        <begin position="273"/>
        <end position="289"/>
    </location>
</feature>
<keyword evidence="11" id="KW-1185">Reference proteome</keyword>
<evidence type="ECO:0000256" key="1">
    <source>
        <dbReference type="ARBA" id="ARBA00009085"/>
    </source>
</evidence>
<dbReference type="InterPro" id="IPR050164">
    <property type="entry name" value="Peptidase_C19"/>
</dbReference>
<dbReference type="STRING" id="4155.A0A022RG18"/>
<dbReference type="SUPFAM" id="SSF54001">
    <property type="entry name" value="Cysteine proteinases"/>
    <property type="match status" value="1"/>
</dbReference>
<dbReference type="SUPFAM" id="SSF144232">
    <property type="entry name" value="HIT/MYND zinc finger-like"/>
    <property type="match status" value="1"/>
</dbReference>
<dbReference type="InterPro" id="IPR018200">
    <property type="entry name" value="USP_CS"/>
</dbReference>
<dbReference type="Pfam" id="PF00443">
    <property type="entry name" value="UCH"/>
    <property type="match status" value="1"/>
</dbReference>
<feature type="region of interest" description="Disordered" evidence="6">
    <location>
        <begin position="272"/>
        <end position="314"/>
    </location>
</feature>
<dbReference type="FunFam" id="3.90.70.10:FF:000119">
    <property type="entry name" value="Ubiquitin specific peptidase 36"/>
    <property type="match status" value="1"/>
</dbReference>
<keyword evidence="3 5" id="KW-0863">Zinc-finger</keyword>
<feature type="domain" description="MYND-type" evidence="9">
    <location>
        <begin position="69"/>
        <end position="106"/>
    </location>
</feature>
<gene>
    <name evidence="10" type="ORF">MIMGU_mgv1a001469mg</name>
</gene>
<evidence type="ECO:0000313" key="10">
    <source>
        <dbReference type="EMBL" id="EYU39312.1"/>
    </source>
</evidence>
<evidence type="ECO:0000313" key="11">
    <source>
        <dbReference type="Proteomes" id="UP000030748"/>
    </source>
</evidence>
<dbReference type="PROSITE" id="PS50865">
    <property type="entry name" value="ZF_MYND_2"/>
    <property type="match status" value="1"/>
</dbReference>
<evidence type="ECO:0000256" key="3">
    <source>
        <dbReference type="ARBA" id="ARBA00022771"/>
    </source>
</evidence>
<evidence type="ECO:0000256" key="5">
    <source>
        <dbReference type="PROSITE-ProRule" id="PRU00134"/>
    </source>
</evidence>
<dbReference type="InterPro" id="IPR038765">
    <property type="entry name" value="Papain-like_cys_pep_sf"/>
</dbReference>
<name>A0A022RG18_ERYGU</name>
<protein>
    <recommendedName>
        <fullName evidence="12">Ubiquitinyl hydrolase 1</fullName>
    </recommendedName>
</protein>
<organism evidence="10 11">
    <name type="scientific">Erythranthe guttata</name>
    <name type="common">Yellow monkey flower</name>
    <name type="synonym">Mimulus guttatus</name>
    <dbReference type="NCBI Taxonomy" id="4155"/>
    <lineage>
        <taxon>Eukaryota</taxon>
        <taxon>Viridiplantae</taxon>
        <taxon>Streptophyta</taxon>
        <taxon>Embryophyta</taxon>
        <taxon>Tracheophyta</taxon>
        <taxon>Spermatophyta</taxon>
        <taxon>Magnoliopsida</taxon>
        <taxon>eudicotyledons</taxon>
        <taxon>Gunneridae</taxon>
        <taxon>Pentapetalae</taxon>
        <taxon>asterids</taxon>
        <taxon>lamiids</taxon>
        <taxon>Lamiales</taxon>
        <taxon>Phrymaceae</taxon>
        <taxon>Erythranthe</taxon>
    </lineage>
</organism>
<dbReference type="GO" id="GO:0031647">
    <property type="term" value="P:regulation of protein stability"/>
    <property type="evidence" value="ECO:0000318"/>
    <property type="project" value="GO_Central"/>
</dbReference>
<evidence type="ECO:0000259" key="8">
    <source>
        <dbReference type="PROSITE" id="PS50235"/>
    </source>
</evidence>
<dbReference type="GO" id="GO:0008270">
    <property type="term" value="F:zinc ion binding"/>
    <property type="evidence" value="ECO:0007669"/>
    <property type="project" value="UniProtKB-KW"/>
</dbReference>
<dbReference type="PROSITE" id="PS50235">
    <property type="entry name" value="USP_3"/>
    <property type="match status" value="1"/>
</dbReference>
<dbReference type="PANTHER" id="PTHR24006">
    <property type="entry name" value="UBIQUITIN CARBOXYL-TERMINAL HYDROLASE"/>
    <property type="match status" value="1"/>
</dbReference>
<evidence type="ECO:0000259" key="9">
    <source>
        <dbReference type="PROSITE" id="PS50865"/>
    </source>
</evidence>
<reference evidence="10 11" key="1">
    <citation type="journal article" date="2013" name="Proc. Natl. Acad. Sci. U.S.A.">
        <title>Fine-scale variation in meiotic recombination in Mimulus inferred from population shotgun sequencing.</title>
        <authorList>
            <person name="Hellsten U."/>
            <person name="Wright K.M."/>
            <person name="Jenkins J."/>
            <person name="Shu S."/>
            <person name="Yuan Y."/>
            <person name="Wessler S.R."/>
            <person name="Schmutz J."/>
            <person name="Willis J.H."/>
            <person name="Rokhsar D.S."/>
        </authorList>
    </citation>
    <scope>NUCLEOTIDE SEQUENCE [LARGE SCALE GENOMIC DNA]</scope>
    <source>
        <strain evidence="11">cv. DUN x IM62</strain>
    </source>
</reference>
<comment type="similarity">
    <text evidence="1">Belongs to the peptidase C19 family.</text>
</comment>
<evidence type="ECO:0000256" key="7">
    <source>
        <dbReference type="SAM" id="SignalP"/>
    </source>
</evidence>
<feature type="domain" description="USP" evidence="8">
    <location>
        <begin position="400"/>
        <end position="694"/>
    </location>
</feature>
<dbReference type="PROSITE" id="PS01360">
    <property type="entry name" value="ZF_MYND_1"/>
    <property type="match status" value="1"/>
</dbReference>
<dbReference type="PROSITE" id="PS00972">
    <property type="entry name" value="USP_1"/>
    <property type="match status" value="1"/>
</dbReference>
<dbReference type="AlphaFoldDB" id="A0A022RG18"/>
<dbReference type="FunFam" id="6.10.140.2220:FF:000006">
    <property type="entry name" value="Ubiquitin carboxyl-terminal hydrolase 15"/>
    <property type="match status" value="1"/>
</dbReference>
<dbReference type="GO" id="GO:0004843">
    <property type="term" value="F:cysteine-type deubiquitinase activity"/>
    <property type="evidence" value="ECO:0000318"/>
    <property type="project" value="GO_Central"/>
</dbReference>
<feature type="region of interest" description="Disordered" evidence="6">
    <location>
        <begin position="179"/>
        <end position="218"/>
    </location>
</feature>
<evidence type="ECO:0008006" key="12">
    <source>
        <dbReference type="Google" id="ProtNLM"/>
    </source>
</evidence>
<feature type="chain" id="PRO_5001505097" description="Ubiquitinyl hydrolase 1" evidence="7">
    <location>
        <begin position="17"/>
        <end position="813"/>
    </location>
</feature>
<dbReference type="EMBL" id="KI630450">
    <property type="protein sequence ID" value="EYU39312.1"/>
    <property type="molecule type" value="Genomic_DNA"/>
</dbReference>
<keyword evidence="4" id="KW-0862">Zinc</keyword>
<sequence>MLVIVVILLIFGAVVRRKWGNEAAKREEILRLVAAASEEEAEIAKIQAVDGYDFRPEPPPQQLEKKYYCAVCCCPTTTRCAQCKAVRYCSGKCQIIHWRQGHKDDCLPATLLQASQESEFVVETATKNQSQIDFNTEAKFGFDPTQHLGDTGSSSSSSPCFSSSSGSSEISFDASATKVLESNTPTRPDKLASDSVELKRSHSISDSDELDIPSLSPLNSTVSEVNYTPQANKIKRTKAAKPDEGFQTTSIKDRRTCSGAAVLEGFVPHTTESKSFQSNSSLKTSSSMKAQPSSSTHLCKEKETRPMLSRSSENNKVCAKMGSTQNLLSDSEGVQTLSQPTSNTLKTSVRKIVQHFKVPKQSKSYTFDTGKDSAYNHKMIFSPKLFIQLYSCTGLELHPVGLFNCGNSCYANAVLQCLAFTRPVASYLLQGLHSKTCKYLFRGWCLICEFEHLIRKGQETNSPLSPVGILSQIQRIGSHLSHGRQEDAHDFLRNVVDTMQSIWLEEACVSGSIAENSTLLGQTFGGYLRSKIKCMKCSRRSEQCDRMMDLTGLLRSSPYLKHLVEMTNTFHCRCKSYEKAKKKLTVIEAPNILTIVLKRFRSGNSEKLSKPIQFPEFLNLAPYMSGKSDKYPIYNLYAVVVHSNTMNAAYSGHYISYVKDFRGEWFRIDDTRVSRVDLATVLSVEAYILFYSRHTPRGPSLLTNIDVYSDGGKTKRNTEAVSASTIPQKKNWKFKSSSSDWSTESPHDLTNNHILDYDKWGFRYKKNHILDSSSDNSSIFSASDAGSYSTDSTKDSSAEDLSGYIFGPRFYGP</sequence>
<proteinExistence type="inferred from homology"/>
<dbReference type="GO" id="GO:0016579">
    <property type="term" value="P:protein deubiquitination"/>
    <property type="evidence" value="ECO:0007669"/>
    <property type="project" value="InterPro"/>
</dbReference>
<feature type="compositionally biased region" description="Low complexity" evidence="6">
    <location>
        <begin position="153"/>
        <end position="162"/>
    </location>
</feature>
<dbReference type="GO" id="GO:0005829">
    <property type="term" value="C:cytosol"/>
    <property type="evidence" value="ECO:0000318"/>
    <property type="project" value="GO_Central"/>
</dbReference>
<evidence type="ECO:0000256" key="2">
    <source>
        <dbReference type="ARBA" id="ARBA00022723"/>
    </source>
</evidence>
<keyword evidence="7" id="KW-0732">Signal</keyword>
<feature type="region of interest" description="Disordered" evidence="6">
    <location>
        <begin position="781"/>
        <end position="813"/>
    </location>
</feature>
<dbReference type="InterPro" id="IPR002893">
    <property type="entry name" value="Znf_MYND"/>
</dbReference>
<evidence type="ECO:0000256" key="4">
    <source>
        <dbReference type="ARBA" id="ARBA00022833"/>
    </source>
</evidence>
<dbReference type="PANTHER" id="PTHR24006:SF690">
    <property type="entry name" value="UBIQUITIN CARBOXYL-TERMINAL HYDROLASE 17"/>
    <property type="match status" value="1"/>
</dbReference>
<dbReference type="Proteomes" id="UP000030748">
    <property type="component" value="Unassembled WGS sequence"/>
</dbReference>
<accession>A0A022RG18</accession>
<feature type="region of interest" description="Disordered" evidence="6">
    <location>
        <begin position="143"/>
        <end position="162"/>
    </location>
</feature>
<feature type="signal peptide" evidence="7">
    <location>
        <begin position="1"/>
        <end position="16"/>
    </location>
</feature>
<evidence type="ECO:0000256" key="6">
    <source>
        <dbReference type="SAM" id="MobiDB-lite"/>
    </source>
</evidence>
<dbReference type="eggNOG" id="KOG1865">
    <property type="taxonomic scope" value="Eukaryota"/>
</dbReference>
<feature type="compositionally biased region" description="Basic and acidic residues" evidence="6">
    <location>
        <begin position="187"/>
        <end position="205"/>
    </location>
</feature>
<dbReference type="InterPro" id="IPR001394">
    <property type="entry name" value="Peptidase_C19_UCH"/>
</dbReference>
<dbReference type="Gene3D" id="3.90.70.10">
    <property type="entry name" value="Cysteine proteinases"/>
    <property type="match status" value="1"/>
</dbReference>
<dbReference type="InterPro" id="IPR028889">
    <property type="entry name" value="USP"/>
</dbReference>